<keyword evidence="3" id="KW-0597">Phosphoprotein</keyword>
<comment type="subcellular location">
    <subcellularLocation>
        <location evidence="1">Membrane</location>
        <topology evidence="1">Single-pass type I membrane protein</topology>
    </subcellularLocation>
</comment>
<evidence type="ECO:0000256" key="1">
    <source>
        <dbReference type="ARBA" id="ARBA00004479"/>
    </source>
</evidence>
<dbReference type="AlphaFoldDB" id="A0A814RAN8"/>
<evidence type="ECO:0000256" key="4">
    <source>
        <dbReference type="ARBA" id="ARBA00022679"/>
    </source>
</evidence>
<keyword evidence="10" id="KW-0067">ATP-binding</keyword>
<feature type="domain" description="Protein kinase" evidence="16">
    <location>
        <begin position="377"/>
        <end position="656"/>
    </location>
</feature>
<dbReference type="GO" id="GO:0043235">
    <property type="term" value="C:receptor complex"/>
    <property type="evidence" value="ECO:0007669"/>
    <property type="project" value="TreeGrafter"/>
</dbReference>
<keyword evidence="5" id="KW-0812">Transmembrane</keyword>
<evidence type="ECO:0000259" key="18">
    <source>
        <dbReference type="PROSITE" id="PS50948"/>
    </source>
</evidence>
<dbReference type="InterPro" id="IPR050122">
    <property type="entry name" value="RTK"/>
</dbReference>
<evidence type="ECO:0000256" key="5">
    <source>
        <dbReference type="ARBA" id="ARBA00022692"/>
    </source>
</evidence>
<dbReference type="InterPro" id="IPR011009">
    <property type="entry name" value="Kinase-like_dom_sf"/>
</dbReference>
<proteinExistence type="predicted"/>
<evidence type="ECO:0000259" key="16">
    <source>
        <dbReference type="PROSITE" id="PS50011"/>
    </source>
</evidence>
<evidence type="ECO:0000256" key="15">
    <source>
        <dbReference type="PROSITE-ProRule" id="PRU00176"/>
    </source>
</evidence>
<name>A0A814RAN8_9BILA</name>
<keyword evidence="7" id="KW-0677">Repeat</keyword>
<feature type="domain" description="RRM" evidence="17">
    <location>
        <begin position="722"/>
        <end position="801"/>
    </location>
</feature>
<dbReference type="SMART" id="SM00360">
    <property type="entry name" value="RRM"/>
    <property type="match status" value="1"/>
</dbReference>
<dbReference type="InterPro" id="IPR000719">
    <property type="entry name" value="Prot_kinase_dom"/>
</dbReference>
<dbReference type="Gene3D" id="1.10.510.10">
    <property type="entry name" value="Transferase(Phosphotransferase) domain 1"/>
    <property type="match status" value="1"/>
</dbReference>
<gene>
    <name evidence="19" type="ORF">GPM918_LOCUS20121</name>
    <name evidence="20" type="ORF">SRO942_LOCUS20118</name>
</gene>
<dbReference type="Gene3D" id="3.30.200.20">
    <property type="entry name" value="Phosphorylase Kinase, domain 1"/>
    <property type="match status" value="1"/>
</dbReference>
<evidence type="ECO:0000256" key="14">
    <source>
        <dbReference type="ARBA" id="ARBA00051243"/>
    </source>
</evidence>
<keyword evidence="12" id="KW-0472">Membrane</keyword>
<keyword evidence="15" id="KW-0694">RNA-binding</keyword>
<evidence type="ECO:0000313" key="21">
    <source>
        <dbReference type="Proteomes" id="UP000663829"/>
    </source>
</evidence>
<dbReference type="PANTHER" id="PTHR24416">
    <property type="entry name" value="TYROSINE-PROTEIN KINASE RECEPTOR"/>
    <property type="match status" value="1"/>
</dbReference>
<reference evidence="19" key="1">
    <citation type="submission" date="2021-02" db="EMBL/GenBank/DDBJ databases">
        <authorList>
            <person name="Nowell W R."/>
        </authorList>
    </citation>
    <scope>NUCLEOTIDE SEQUENCE</scope>
</reference>
<dbReference type="SUPFAM" id="SSF56112">
    <property type="entry name" value="Protein kinase-like (PK-like)"/>
    <property type="match status" value="1"/>
</dbReference>
<dbReference type="Pfam" id="PF07714">
    <property type="entry name" value="PK_Tyr_Ser-Thr"/>
    <property type="match status" value="1"/>
</dbReference>
<dbReference type="PROSITE" id="PS00239">
    <property type="entry name" value="RECEPTOR_TYR_KIN_II"/>
    <property type="match status" value="1"/>
</dbReference>
<organism evidence="19 21">
    <name type="scientific">Didymodactylos carnosus</name>
    <dbReference type="NCBI Taxonomy" id="1234261"/>
    <lineage>
        <taxon>Eukaryota</taxon>
        <taxon>Metazoa</taxon>
        <taxon>Spiralia</taxon>
        <taxon>Gnathifera</taxon>
        <taxon>Rotifera</taxon>
        <taxon>Eurotatoria</taxon>
        <taxon>Bdelloidea</taxon>
        <taxon>Philodinida</taxon>
        <taxon>Philodinidae</taxon>
        <taxon>Didymodactylos</taxon>
    </lineage>
</organism>
<dbReference type="InterPro" id="IPR012677">
    <property type="entry name" value="Nucleotide-bd_a/b_plait_sf"/>
</dbReference>
<evidence type="ECO:0000313" key="20">
    <source>
        <dbReference type="EMBL" id="CAF3893281.1"/>
    </source>
</evidence>
<dbReference type="GO" id="GO:0003723">
    <property type="term" value="F:RNA binding"/>
    <property type="evidence" value="ECO:0007669"/>
    <property type="project" value="UniProtKB-UniRule"/>
</dbReference>
<dbReference type="Pfam" id="PF00076">
    <property type="entry name" value="RRM_1"/>
    <property type="match status" value="1"/>
</dbReference>
<dbReference type="InterPro" id="IPR001245">
    <property type="entry name" value="Ser-Thr/Tyr_kinase_cat_dom"/>
</dbReference>
<evidence type="ECO:0000256" key="6">
    <source>
        <dbReference type="ARBA" id="ARBA00022729"/>
    </source>
</evidence>
<evidence type="ECO:0000259" key="17">
    <source>
        <dbReference type="PROSITE" id="PS50102"/>
    </source>
</evidence>
<dbReference type="PRINTS" id="PR00109">
    <property type="entry name" value="TYRKINASE"/>
</dbReference>
<sequence>MQNSRYFVYEILINKVGQSKIKYKIGEDQIPRFIYTKQISRPDSTCIVQREGTGVLQNVRINSNSFQINIKNSFYESKGSQIKDFVHFNINVNDTNTNTLVYSLKMNVLNGQNLLTIDQIQTSLFPNMVVYAIITPRMKNSKNIVAQAMITQNGIIKYMTLFQLNRGIVSVHPTSSIDTNSIIYFGFELEQNIVYSVQPKLYTFGSRYYVLDHKRSFHSPNNVQINILENTGRTVHVNVRGLCLLYSEVKGLLRFKNETIKARYQCDGRTNQEQLVRGECVMVFENLIPEQLYTLTIRSTCEIYQTKQFLYAPPINFTFVTDSSYPDIPDSLELKGKRIQWNNQSYLGYNHSFDLFSCHIPTSQDIAKLPSIQRCAINLNRMIGRGAFGEVYAGLWNQPTIVVSDAEQITLNAEVAIKTLLKTANETQRLDFLKEAMIMNQFSHNHIIKLLGVCLDVEPKFLILQYMNEGDLQNYLRRSRPNVTKLHQLSYDDCIDIALQIADGCCYLENLHYVHRDLTARNCLVEYRNGQRTIKIGDFGLARDIYRKNYYRKTGEALLPVRRMSPESLLDAMFTIHSDVWSFGIVLWEIITLGQAPYQGMNNQQVVTYVSNGSLLEKPKFCTSTLYDVMRRCWRRIPKERLTFKMLYQLLTHMLDPEAEKPSKWLTEDLQLLSNETCSVMTTYNYNSNTNLLADTLCTDIKIASMVVPSRSRSSSRSPRKYAVKMRGLPFRVAENDIKKFFSSFCEPWSVEIFRDRETNRPNGDALAYFDTENDAQEALKFDQKYIYCRQDKIEMDLDHTVEQELDQDQTEVKSCIHLGDFGTSFAPADPIELINTISVSSQIGCAQTCNVNSLCRTFDYDTLSKRCRLFEGEITTDQVNRSTAISPILRVSSIAYTQQLYLVYNQTCNQCQINRYLLYIHNTCQCPPHTYWNGSMCLNQGYNGSSCQNDEWCRNDKNITCSSSHLCGQCIH</sequence>
<dbReference type="FunFam" id="1.10.510.10:FF:000554">
    <property type="entry name" value="Predicted protein"/>
    <property type="match status" value="1"/>
</dbReference>
<dbReference type="EC" id="2.7.10.1" evidence="2"/>
<accession>A0A814RAN8</accession>
<evidence type="ECO:0000256" key="10">
    <source>
        <dbReference type="ARBA" id="ARBA00022840"/>
    </source>
</evidence>
<dbReference type="EMBL" id="CAJNOQ010006274">
    <property type="protein sequence ID" value="CAF1129584.1"/>
    <property type="molecule type" value="Genomic_DNA"/>
</dbReference>
<dbReference type="InterPro" id="IPR003609">
    <property type="entry name" value="Pan_app"/>
</dbReference>
<comment type="catalytic activity">
    <reaction evidence="14">
        <text>L-tyrosyl-[protein] + ATP = O-phospho-L-tyrosyl-[protein] + ADP + H(+)</text>
        <dbReference type="Rhea" id="RHEA:10596"/>
        <dbReference type="Rhea" id="RHEA-COMP:10136"/>
        <dbReference type="Rhea" id="RHEA-COMP:20101"/>
        <dbReference type="ChEBI" id="CHEBI:15378"/>
        <dbReference type="ChEBI" id="CHEBI:30616"/>
        <dbReference type="ChEBI" id="CHEBI:46858"/>
        <dbReference type="ChEBI" id="CHEBI:61978"/>
        <dbReference type="ChEBI" id="CHEBI:456216"/>
        <dbReference type="EC" id="2.7.10.1"/>
    </reaction>
</comment>
<keyword evidence="8" id="KW-0547">Nucleotide-binding</keyword>
<dbReference type="GO" id="GO:0004714">
    <property type="term" value="F:transmembrane receptor protein tyrosine kinase activity"/>
    <property type="evidence" value="ECO:0007669"/>
    <property type="project" value="UniProtKB-EC"/>
</dbReference>
<dbReference type="InterPro" id="IPR035979">
    <property type="entry name" value="RBD_domain_sf"/>
</dbReference>
<keyword evidence="9" id="KW-0418">Kinase</keyword>
<evidence type="ECO:0000256" key="7">
    <source>
        <dbReference type="ARBA" id="ARBA00022737"/>
    </source>
</evidence>
<dbReference type="OrthoDB" id="546826at2759"/>
<dbReference type="PROSITE" id="PS50102">
    <property type="entry name" value="RRM"/>
    <property type="match status" value="1"/>
</dbReference>
<dbReference type="EMBL" id="CAJOBC010006274">
    <property type="protein sequence ID" value="CAF3893281.1"/>
    <property type="molecule type" value="Genomic_DNA"/>
</dbReference>
<dbReference type="Pfam" id="PF00024">
    <property type="entry name" value="PAN_1"/>
    <property type="match status" value="1"/>
</dbReference>
<evidence type="ECO:0000256" key="12">
    <source>
        <dbReference type="ARBA" id="ARBA00023136"/>
    </source>
</evidence>
<dbReference type="GO" id="GO:0007169">
    <property type="term" value="P:cell surface receptor protein tyrosine kinase signaling pathway"/>
    <property type="evidence" value="ECO:0007669"/>
    <property type="project" value="InterPro"/>
</dbReference>
<comment type="caution">
    <text evidence="19">The sequence shown here is derived from an EMBL/GenBank/DDBJ whole genome shotgun (WGS) entry which is preliminary data.</text>
</comment>
<evidence type="ECO:0000256" key="9">
    <source>
        <dbReference type="ARBA" id="ARBA00022777"/>
    </source>
</evidence>
<evidence type="ECO:0000256" key="11">
    <source>
        <dbReference type="ARBA" id="ARBA00022989"/>
    </source>
</evidence>
<evidence type="ECO:0000313" key="19">
    <source>
        <dbReference type="EMBL" id="CAF1129584.1"/>
    </source>
</evidence>
<keyword evidence="4" id="KW-0808">Transferase</keyword>
<dbReference type="GO" id="GO:0005886">
    <property type="term" value="C:plasma membrane"/>
    <property type="evidence" value="ECO:0007669"/>
    <property type="project" value="TreeGrafter"/>
</dbReference>
<protein>
    <recommendedName>
        <fullName evidence="2">receptor protein-tyrosine kinase</fullName>
        <ecNumber evidence="2">2.7.10.1</ecNumber>
    </recommendedName>
</protein>
<evidence type="ECO:0000256" key="2">
    <source>
        <dbReference type="ARBA" id="ARBA00011902"/>
    </source>
</evidence>
<evidence type="ECO:0000256" key="13">
    <source>
        <dbReference type="ARBA" id="ARBA00023137"/>
    </source>
</evidence>
<dbReference type="Proteomes" id="UP000681722">
    <property type="component" value="Unassembled WGS sequence"/>
</dbReference>
<dbReference type="PROSITE" id="PS50948">
    <property type="entry name" value="PAN"/>
    <property type="match status" value="1"/>
</dbReference>
<keyword evidence="6" id="KW-0732">Signal</keyword>
<keyword evidence="13" id="KW-0829">Tyrosine-protein kinase</keyword>
<dbReference type="InterPro" id="IPR002011">
    <property type="entry name" value="Tyr_kinase_rcpt_2_CS"/>
</dbReference>
<dbReference type="PROSITE" id="PS50011">
    <property type="entry name" value="PROTEIN_KINASE_DOM"/>
    <property type="match status" value="1"/>
</dbReference>
<dbReference type="Gene3D" id="3.30.70.330">
    <property type="match status" value="1"/>
</dbReference>
<dbReference type="GO" id="GO:0005524">
    <property type="term" value="F:ATP binding"/>
    <property type="evidence" value="ECO:0007669"/>
    <property type="project" value="UniProtKB-KW"/>
</dbReference>
<dbReference type="InterPro" id="IPR008266">
    <property type="entry name" value="Tyr_kinase_AS"/>
</dbReference>
<evidence type="ECO:0000256" key="3">
    <source>
        <dbReference type="ARBA" id="ARBA00022553"/>
    </source>
</evidence>
<feature type="domain" description="Apple" evidence="18">
    <location>
        <begin position="816"/>
        <end position="893"/>
    </location>
</feature>
<evidence type="ECO:0000256" key="8">
    <source>
        <dbReference type="ARBA" id="ARBA00022741"/>
    </source>
</evidence>
<dbReference type="SUPFAM" id="SSF57414">
    <property type="entry name" value="Hairpin loop containing domain-like"/>
    <property type="match status" value="1"/>
</dbReference>
<keyword evidence="21" id="KW-1185">Reference proteome</keyword>
<dbReference type="PROSITE" id="PS00109">
    <property type="entry name" value="PROTEIN_KINASE_TYR"/>
    <property type="match status" value="1"/>
</dbReference>
<dbReference type="PANTHER" id="PTHR24416:SF525">
    <property type="entry name" value="INSULIN-LIKE RECEPTOR"/>
    <property type="match status" value="1"/>
</dbReference>
<dbReference type="InterPro" id="IPR000504">
    <property type="entry name" value="RRM_dom"/>
</dbReference>
<keyword evidence="11" id="KW-1133">Transmembrane helix</keyword>
<dbReference type="SUPFAM" id="SSF54928">
    <property type="entry name" value="RNA-binding domain, RBD"/>
    <property type="match status" value="1"/>
</dbReference>
<dbReference type="Proteomes" id="UP000663829">
    <property type="component" value="Unassembled WGS sequence"/>
</dbReference>